<dbReference type="InterPro" id="IPR019170">
    <property type="entry name" value="Meckelin"/>
</dbReference>
<name>A0A914VLI7_9BILA</name>
<dbReference type="WBParaSite" id="PSAMB.scaffold216size64840.g3671.t1">
    <property type="protein sequence ID" value="PSAMB.scaffold216size64840.g3671.t1"/>
    <property type="gene ID" value="PSAMB.scaffold216size64840.g3671"/>
</dbReference>
<dbReference type="GO" id="GO:0036038">
    <property type="term" value="C:MKS complex"/>
    <property type="evidence" value="ECO:0007669"/>
    <property type="project" value="InterPro"/>
</dbReference>
<dbReference type="PANTHER" id="PTHR21274">
    <property type="entry name" value="MECKELIN"/>
    <property type="match status" value="1"/>
</dbReference>
<keyword evidence="1" id="KW-0472">Membrane</keyword>
<accession>A0A914VLI7</accession>
<proteinExistence type="predicted"/>
<dbReference type="AlphaFoldDB" id="A0A914VLI7"/>
<dbReference type="PANTHER" id="PTHR21274:SF0">
    <property type="entry name" value="MECKELIN"/>
    <property type="match status" value="1"/>
</dbReference>
<dbReference type="GO" id="GO:0060271">
    <property type="term" value="P:cilium assembly"/>
    <property type="evidence" value="ECO:0007669"/>
    <property type="project" value="InterPro"/>
</dbReference>
<evidence type="ECO:0000313" key="3">
    <source>
        <dbReference type="WBParaSite" id="PSAMB.scaffold216size64840.g3671.t1"/>
    </source>
</evidence>
<sequence length="130" mass="15316">MENIIKVYKDMNRYLAAFIDHGFTNIAYFVKNRNILEAVLDLELGDTTQTGMFYRDFSEIAYSRAFLYGNEWIHLSFDLLVFCMTDLIWHNFILAATVTFCISTLIRKIARLFYTNNLVKTSLVDERFLI</sequence>
<feature type="transmembrane region" description="Helical" evidence="1">
    <location>
        <begin position="87"/>
        <end position="106"/>
    </location>
</feature>
<keyword evidence="1" id="KW-0812">Transmembrane</keyword>
<keyword evidence="1" id="KW-1133">Transmembrane helix</keyword>
<dbReference type="Proteomes" id="UP000887566">
    <property type="component" value="Unplaced"/>
</dbReference>
<evidence type="ECO:0000256" key="1">
    <source>
        <dbReference type="SAM" id="Phobius"/>
    </source>
</evidence>
<dbReference type="Pfam" id="PF09773">
    <property type="entry name" value="Meckelin"/>
    <property type="match status" value="1"/>
</dbReference>
<reference evidence="3" key="1">
    <citation type="submission" date="2022-11" db="UniProtKB">
        <authorList>
            <consortium name="WormBaseParasite"/>
        </authorList>
    </citation>
    <scope>IDENTIFICATION</scope>
</reference>
<organism evidence="2 3">
    <name type="scientific">Plectus sambesii</name>
    <dbReference type="NCBI Taxonomy" id="2011161"/>
    <lineage>
        <taxon>Eukaryota</taxon>
        <taxon>Metazoa</taxon>
        <taxon>Ecdysozoa</taxon>
        <taxon>Nematoda</taxon>
        <taxon>Chromadorea</taxon>
        <taxon>Plectida</taxon>
        <taxon>Plectina</taxon>
        <taxon>Plectoidea</taxon>
        <taxon>Plectidae</taxon>
        <taxon>Plectus</taxon>
    </lineage>
</organism>
<keyword evidence="2" id="KW-1185">Reference proteome</keyword>
<protein>
    <submittedName>
        <fullName evidence="3">Meckelin</fullName>
    </submittedName>
</protein>
<evidence type="ECO:0000313" key="2">
    <source>
        <dbReference type="Proteomes" id="UP000887566"/>
    </source>
</evidence>